<dbReference type="Proteomes" id="UP000054537">
    <property type="component" value="Unassembled WGS sequence"/>
</dbReference>
<keyword evidence="2 5" id="KW-0808">Transferase</keyword>
<dbReference type="OrthoDB" id="3180470at2"/>
<dbReference type="GO" id="GO:0016757">
    <property type="term" value="F:glycosyltransferase activity"/>
    <property type="evidence" value="ECO:0007669"/>
    <property type="project" value="UniProtKB-KW"/>
</dbReference>
<dbReference type="Pfam" id="PF00534">
    <property type="entry name" value="Glycos_transf_1"/>
    <property type="match status" value="1"/>
</dbReference>
<evidence type="ECO:0000256" key="2">
    <source>
        <dbReference type="ARBA" id="ARBA00022679"/>
    </source>
</evidence>
<keyword evidence="6" id="KW-1185">Reference proteome</keyword>
<reference evidence="5 6" key="1">
    <citation type="submission" date="2014-10" db="EMBL/GenBank/DDBJ databases">
        <title>Draft genome sequence of Actinoplanes utahensis NRRL 12052.</title>
        <authorList>
            <person name="Velasco-Bucheli B."/>
            <person name="del Cerro C."/>
            <person name="Hormigo D."/>
            <person name="Garcia J.L."/>
            <person name="Acebal C."/>
            <person name="Arroyo M."/>
            <person name="de la Mata I."/>
        </authorList>
    </citation>
    <scope>NUCLEOTIDE SEQUENCE [LARGE SCALE GENOMIC DNA]</scope>
    <source>
        <strain evidence="5 6">NRRL 12052</strain>
    </source>
</reference>
<dbReference type="Pfam" id="PF13579">
    <property type="entry name" value="Glyco_trans_4_4"/>
    <property type="match status" value="1"/>
</dbReference>
<dbReference type="STRING" id="1869.MB27_07280"/>
<organism evidence="5 6">
    <name type="scientific">Actinoplanes utahensis</name>
    <dbReference type="NCBI Taxonomy" id="1869"/>
    <lineage>
        <taxon>Bacteria</taxon>
        <taxon>Bacillati</taxon>
        <taxon>Actinomycetota</taxon>
        <taxon>Actinomycetes</taxon>
        <taxon>Micromonosporales</taxon>
        <taxon>Micromonosporaceae</taxon>
        <taxon>Actinoplanes</taxon>
    </lineage>
</organism>
<dbReference type="PANTHER" id="PTHR12526">
    <property type="entry name" value="GLYCOSYLTRANSFERASE"/>
    <property type="match status" value="1"/>
</dbReference>
<name>A0A0A6UR78_ACTUT</name>
<sequence length="408" mass="44685">MHIVYIHQYYCNPGMAGGIRSYEQARRLVARGHTVDVITTDITPGARGLGWRTTVEDGVTVHWFRVPYDNHMGFARRLRAFGEFMLLAAAKAARLKADLVFATSTPLTVAVPGVIAARLRRVPFVFEVRDLWPEVPIEMGALRNPVLRRVAGGLADFAYRNAAEVIALSPGMAAGVVARRPGTPTTVIPNAADLDLFTVDQEKVRAFRAAHDWLGDRPLLVYTGALGVVNGVGYLVRALHTAAKLDPDLRLLIVGHGKEWESTKTLAAELGLLGDVVHMWEKVPKAELPVILGAATMSSSTVRPIRALWDNSANKFFDALAASRPIAINYGGWQADLLRETGAGLVLAPEDTEAAGSELAAHLRDEAWLRQARAAAHRLAVERFSRELLFERFEAVLDRSARRAPVRS</sequence>
<proteinExistence type="predicted"/>
<protein>
    <submittedName>
        <fullName evidence="5">Glycosyl transferase family 1</fullName>
    </submittedName>
</protein>
<accession>A0A0A6UR78</accession>
<dbReference type="SUPFAM" id="SSF53756">
    <property type="entry name" value="UDP-Glycosyltransferase/glycogen phosphorylase"/>
    <property type="match status" value="1"/>
</dbReference>
<dbReference type="Gene3D" id="3.40.50.2000">
    <property type="entry name" value="Glycogen Phosphorylase B"/>
    <property type="match status" value="2"/>
</dbReference>
<evidence type="ECO:0000259" key="4">
    <source>
        <dbReference type="Pfam" id="PF13579"/>
    </source>
</evidence>
<evidence type="ECO:0000259" key="3">
    <source>
        <dbReference type="Pfam" id="PF00534"/>
    </source>
</evidence>
<feature type="domain" description="Glycosyl transferase family 1" evidence="3">
    <location>
        <begin position="206"/>
        <end position="371"/>
    </location>
</feature>
<evidence type="ECO:0000313" key="6">
    <source>
        <dbReference type="Proteomes" id="UP000054537"/>
    </source>
</evidence>
<feature type="domain" description="Glycosyltransferase subfamily 4-like N-terminal" evidence="4">
    <location>
        <begin position="20"/>
        <end position="190"/>
    </location>
</feature>
<gene>
    <name evidence="5" type="ORF">MB27_07280</name>
</gene>
<dbReference type="InterPro" id="IPR001296">
    <property type="entry name" value="Glyco_trans_1"/>
</dbReference>
<dbReference type="EMBL" id="JRTT01000007">
    <property type="protein sequence ID" value="KHD77931.1"/>
    <property type="molecule type" value="Genomic_DNA"/>
</dbReference>
<evidence type="ECO:0000313" key="5">
    <source>
        <dbReference type="EMBL" id="KHD77931.1"/>
    </source>
</evidence>
<keyword evidence="1" id="KW-0328">Glycosyltransferase</keyword>
<dbReference type="eggNOG" id="COG0438">
    <property type="taxonomic scope" value="Bacteria"/>
</dbReference>
<dbReference type="InterPro" id="IPR028098">
    <property type="entry name" value="Glyco_trans_4-like_N"/>
</dbReference>
<evidence type="ECO:0000256" key="1">
    <source>
        <dbReference type="ARBA" id="ARBA00022676"/>
    </source>
</evidence>
<dbReference type="RefSeq" id="WP_043523405.1">
    <property type="nucleotide sequence ID" value="NZ_BAABKU010000013.1"/>
</dbReference>
<dbReference type="AlphaFoldDB" id="A0A0A6UR78"/>
<dbReference type="CDD" id="cd03794">
    <property type="entry name" value="GT4_WbuB-like"/>
    <property type="match status" value="1"/>
</dbReference>
<dbReference type="PANTHER" id="PTHR12526:SF638">
    <property type="entry name" value="SPORE COAT PROTEIN SA"/>
    <property type="match status" value="1"/>
</dbReference>
<comment type="caution">
    <text evidence="5">The sequence shown here is derived from an EMBL/GenBank/DDBJ whole genome shotgun (WGS) entry which is preliminary data.</text>
</comment>